<keyword evidence="8" id="KW-1185">Reference proteome</keyword>
<evidence type="ECO:0000313" key="8">
    <source>
        <dbReference type="Proteomes" id="UP000008694"/>
    </source>
</evidence>
<dbReference type="STRING" id="81972.D7M8A2"/>
<proteinExistence type="predicted"/>
<dbReference type="Pfam" id="PF00083">
    <property type="entry name" value="Sugar_tr"/>
    <property type="match status" value="1"/>
</dbReference>
<sequence length="234" mass="25270">TQWYHFTAVVVAGMGFFTDSYDLFVISLITKLLGRIYYQVPGSSSPGSLPDGISAAVSGVAFAGTFLGQIFFGCLGDKLGRKRVYGLTLLIMTICSIGSGLSLGNDPKTVMVTLCFFRFWLGFGIGGDYPLSATIMSEYANKRTRGAFIAAVFGMQGVGILAAGGVSLLVSYIFEIKYPSRAYILDGAASTVPQADYVWRIILMVGALPALLTYYWRMKMPETARYTALVAKNA</sequence>
<keyword evidence="3 5" id="KW-1133">Transmembrane helix</keyword>
<dbReference type="GO" id="GO:0016020">
    <property type="term" value="C:membrane"/>
    <property type="evidence" value="ECO:0007669"/>
    <property type="project" value="UniProtKB-SubCell"/>
</dbReference>
<accession>D7M8A2</accession>
<reference evidence="8" key="1">
    <citation type="journal article" date="2011" name="Nat. Genet.">
        <title>The Arabidopsis lyrata genome sequence and the basis of rapid genome size change.</title>
        <authorList>
            <person name="Hu T.T."/>
            <person name="Pattyn P."/>
            <person name="Bakker E.G."/>
            <person name="Cao J."/>
            <person name="Cheng J.-F."/>
            <person name="Clark R.M."/>
            <person name="Fahlgren N."/>
            <person name="Fawcett J.A."/>
            <person name="Grimwood J."/>
            <person name="Gundlach H."/>
            <person name="Haberer G."/>
            <person name="Hollister J.D."/>
            <person name="Ossowski S."/>
            <person name="Ottilar R.P."/>
            <person name="Salamov A.A."/>
            <person name="Schneeberger K."/>
            <person name="Spannagl M."/>
            <person name="Wang X."/>
            <person name="Yang L."/>
            <person name="Nasrallah M.E."/>
            <person name="Bergelson J."/>
            <person name="Carrington J.C."/>
            <person name="Gaut B.S."/>
            <person name="Schmutz J."/>
            <person name="Mayer K.F.X."/>
            <person name="Van de Peer Y."/>
            <person name="Grigoriev I.V."/>
            <person name="Nordborg M."/>
            <person name="Weigel D."/>
            <person name="Guo Y.-L."/>
        </authorList>
    </citation>
    <scope>NUCLEOTIDE SEQUENCE [LARGE SCALE GENOMIC DNA]</scope>
    <source>
        <strain evidence="8">cv. MN47</strain>
    </source>
</reference>
<evidence type="ECO:0000256" key="4">
    <source>
        <dbReference type="ARBA" id="ARBA00023136"/>
    </source>
</evidence>
<dbReference type="PANTHER" id="PTHR24064">
    <property type="entry name" value="SOLUTE CARRIER FAMILY 22 MEMBER"/>
    <property type="match status" value="1"/>
</dbReference>
<dbReference type="SUPFAM" id="SSF103473">
    <property type="entry name" value="MFS general substrate transporter"/>
    <property type="match status" value="1"/>
</dbReference>
<organism evidence="8">
    <name type="scientific">Arabidopsis lyrata subsp. lyrata</name>
    <name type="common">Lyre-leaved rock-cress</name>
    <dbReference type="NCBI Taxonomy" id="81972"/>
    <lineage>
        <taxon>Eukaryota</taxon>
        <taxon>Viridiplantae</taxon>
        <taxon>Streptophyta</taxon>
        <taxon>Embryophyta</taxon>
        <taxon>Tracheophyta</taxon>
        <taxon>Spermatophyta</taxon>
        <taxon>Magnoliopsida</taxon>
        <taxon>eudicotyledons</taxon>
        <taxon>Gunneridae</taxon>
        <taxon>Pentapetalae</taxon>
        <taxon>rosids</taxon>
        <taxon>malvids</taxon>
        <taxon>Brassicales</taxon>
        <taxon>Brassicaceae</taxon>
        <taxon>Camelineae</taxon>
        <taxon>Arabidopsis</taxon>
    </lineage>
</organism>
<evidence type="ECO:0000256" key="1">
    <source>
        <dbReference type="ARBA" id="ARBA00004141"/>
    </source>
</evidence>
<evidence type="ECO:0000313" key="7">
    <source>
        <dbReference type="EMBL" id="EFH50772.1"/>
    </source>
</evidence>
<dbReference type="FunFam" id="1.20.1250.20:FF:000492">
    <property type="entry name" value="Probable inorganic phosphate transporter 1-5"/>
    <property type="match status" value="1"/>
</dbReference>
<dbReference type="InterPro" id="IPR005828">
    <property type="entry name" value="MFS_sugar_transport-like"/>
</dbReference>
<dbReference type="HOGENOM" id="CLU_001265_46_14_1"/>
<feature type="transmembrane region" description="Helical" evidence="5">
    <location>
        <begin position="147"/>
        <end position="174"/>
    </location>
</feature>
<dbReference type="Gene3D" id="1.20.1250.20">
    <property type="entry name" value="MFS general substrate transporter like domains"/>
    <property type="match status" value="1"/>
</dbReference>
<feature type="transmembrane region" description="Helical" evidence="5">
    <location>
        <begin position="84"/>
        <end position="103"/>
    </location>
</feature>
<name>D7M8A2_ARALL</name>
<dbReference type="InterPro" id="IPR036259">
    <property type="entry name" value="MFS_trans_sf"/>
</dbReference>
<feature type="transmembrane region" description="Helical" evidence="5">
    <location>
        <begin position="197"/>
        <end position="216"/>
    </location>
</feature>
<comment type="subcellular location">
    <subcellularLocation>
        <location evidence="1">Membrane</location>
        <topology evidence="1">Multi-pass membrane protein</topology>
    </subcellularLocation>
</comment>
<dbReference type="eggNOG" id="KOG0252">
    <property type="taxonomic scope" value="Eukaryota"/>
</dbReference>
<dbReference type="Proteomes" id="UP000008694">
    <property type="component" value="Unassembled WGS sequence"/>
</dbReference>
<dbReference type="InterPro" id="IPR020846">
    <property type="entry name" value="MFS_dom"/>
</dbReference>
<gene>
    <name evidence="7" type="ORF">ARALYDRAFT_489725</name>
</gene>
<dbReference type="PROSITE" id="PS50850">
    <property type="entry name" value="MFS"/>
    <property type="match status" value="1"/>
</dbReference>
<protein>
    <recommendedName>
        <fullName evidence="6">Major facilitator superfamily (MFS) profile domain-containing protein</fullName>
    </recommendedName>
</protein>
<dbReference type="AlphaFoldDB" id="D7M8A2"/>
<dbReference type="GO" id="GO:0022857">
    <property type="term" value="F:transmembrane transporter activity"/>
    <property type="evidence" value="ECO:0007669"/>
    <property type="project" value="InterPro"/>
</dbReference>
<keyword evidence="2 5" id="KW-0812">Transmembrane</keyword>
<feature type="domain" description="Major facilitator superfamily (MFS) profile" evidence="6">
    <location>
        <begin position="8"/>
        <end position="234"/>
    </location>
</feature>
<keyword evidence="4 5" id="KW-0472">Membrane</keyword>
<dbReference type="Gramene" id="fgenesh2_kg.6__2859__AT4G08878.1">
    <property type="protein sequence ID" value="fgenesh2_kg.6__2859__AT4G08878.1"/>
    <property type="gene ID" value="fgenesh2_kg.6__2859__AT4G08878.1"/>
</dbReference>
<evidence type="ECO:0000256" key="2">
    <source>
        <dbReference type="ARBA" id="ARBA00022692"/>
    </source>
</evidence>
<evidence type="ECO:0000256" key="5">
    <source>
        <dbReference type="SAM" id="Phobius"/>
    </source>
</evidence>
<evidence type="ECO:0000256" key="3">
    <source>
        <dbReference type="ARBA" id="ARBA00022989"/>
    </source>
</evidence>
<feature type="non-terminal residue" evidence="7">
    <location>
        <position position="1"/>
    </location>
</feature>
<evidence type="ECO:0000259" key="6">
    <source>
        <dbReference type="PROSITE" id="PS50850"/>
    </source>
</evidence>
<dbReference type="EMBL" id="GL348718">
    <property type="protein sequence ID" value="EFH50772.1"/>
    <property type="molecule type" value="Genomic_DNA"/>
</dbReference>
<feature type="transmembrane region" description="Helical" evidence="5">
    <location>
        <begin position="52"/>
        <end position="72"/>
    </location>
</feature>